<dbReference type="AlphaFoldDB" id="A0AA87CQR8"/>
<dbReference type="Proteomes" id="UP000004506">
    <property type="component" value="Unassembled WGS sequence"/>
</dbReference>
<evidence type="ECO:0000313" key="2">
    <source>
        <dbReference type="Proteomes" id="UP000004506"/>
    </source>
</evidence>
<evidence type="ECO:0000313" key="1">
    <source>
        <dbReference type="EMBL" id="EDU59191.1"/>
    </source>
</evidence>
<sequence>MVLTPSAIIPIFKSIISRNRTLPRSINIKLRNDTAIFYQIKQQVEHSTKLVIFQKITRLSANIADSENKSFK</sequence>
<gene>
    <name evidence="1" type="ORF">PROSTU_02379</name>
</gene>
<reference evidence="2" key="2">
    <citation type="submission" date="2008-04" db="EMBL/GenBank/DDBJ databases">
        <title>Draft genome sequence of Providencia stuartii(ATCC 25827).</title>
        <authorList>
            <person name="Sudarsanam P."/>
            <person name="Ley R."/>
            <person name="Guruge J."/>
            <person name="Turnbaugh P.J."/>
            <person name="Mahowald M."/>
            <person name="Liep D."/>
            <person name="Gordon J."/>
        </authorList>
    </citation>
    <scope>NUCLEOTIDE SEQUENCE [LARGE SCALE GENOMIC DNA]</scope>
    <source>
        <strain evidence="2">ATCC 25827</strain>
    </source>
</reference>
<name>A0AA87CQR8_PROST</name>
<accession>A0AA87CQR8</accession>
<proteinExistence type="predicted"/>
<reference evidence="2" key="1">
    <citation type="submission" date="2008-04" db="EMBL/GenBank/DDBJ databases">
        <title>Draft genome sequence of Providencia stuartii (ATCC 25827).</title>
        <authorList>
            <person name="Sudarsanam P."/>
            <person name="Ley R."/>
            <person name="Guruge J."/>
            <person name="Turnbaugh P.J."/>
            <person name="Mahowald M."/>
            <person name="Liep D."/>
            <person name="Gordon J."/>
        </authorList>
    </citation>
    <scope>NUCLEOTIDE SEQUENCE [LARGE SCALE GENOMIC DNA]</scope>
    <source>
        <strain evidence="2">ATCC 25827</strain>
    </source>
</reference>
<reference evidence="1 2" key="3">
    <citation type="submission" date="2008-05" db="EMBL/GenBank/DDBJ databases">
        <authorList>
            <person name="Fulton L."/>
            <person name="Clifton S."/>
            <person name="Fulton B."/>
            <person name="Xu J."/>
            <person name="Minx P."/>
            <person name="Pepin K.H."/>
            <person name="Johnson M."/>
            <person name="Thiruvilangam P."/>
            <person name="Bhonagiri V."/>
            <person name="Nash W.E."/>
            <person name="Mardis E.R."/>
            <person name="Wilson R.K."/>
        </authorList>
    </citation>
    <scope>NUCLEOTIDE SEQUENCE [LARGE SCALE GENOMIC DNA]</scope>
    <source>
        <strain evidence="1 2">ATCC 25827</strain>
    </source>
</reference>
<dbReference type="EMBL" id="ABJD02000101">
    <property type="protein sequence ID" value="EDU59191.1"/>
    <property type="molecule type" value="Genomic_DNA"/>
</dbReference>
<organism evidence="1 2">
    <name type="scientific">Providencia stuartii ATCC 25827</name>
    <dbReference type="NCBI Taxonomy" id="471874"/>
    <lineage>
        <taxon>Bacteria</taxon>
        <taxon>Pseudomonadati</taxon>
        <taxon>Pseudomonadota</taxon>
        <taxon>Gammaproteobacteria</taxon>
        <taxon>Enterobacterales</taxon>
        <taxon>Morganellaceae</taxon>
        <taxon>Providencia</taxon>
    </lineage>
</organism>
<protein>
    <submittedName>
        <fullName evidence="1">Uncharacterized protein</fullName>
    </submittedName>
</protein>
<comment type="caution">
    <text evidence="1">The sequence shown here is derived from an EMBL/GenBank/DDBJ whole genome shotgun (WGS) entry which is preliminary data.</text>
</comment>